<feature type="compositionally biased region" description="Pro residues" evidence="3">
    <location>
        <begin position="347"/>
        <end position="358"/>
    </location>
</feature>
<keyword evidence="5" id="KW-1185">Reference proteome</keyword>
<feature type="compositionally biased region" description="Low complexity" evidence="3">
    <location>
        <begin position="313"/>
        <end position="323"/>
    </location>
</feature>
<evidence type="ECO:0000256" key="3">
    <source>
        <dbReference type="SAM" id="MobiDB-lite"/>
    </source>
</evidence>
<sequence length="449" mass="49472">MAVLNFTLSPEALGKLHDALVCLGKFSEAVSIEAVHDKLILTALNSSKSAYASFTLIGNKFFSKYQYRGVGGQAREKFNCKIYNKALLSVFKGRVVDPTREKDTAVERCDVSIEDGEGETKSRFIIKIVCRHGVLKTYRLTFESVAPMHALFVKDAALNRWSIASKTLREFVEHFGPGAEQLDIYSEDGRVSLTSYTEKVMSGNQVLKQPLHTTVAIDTLEFGEFSVEEMLHIVISVKDFKSIITHAGIFSTTVTALYSHPSSPMQITYSDEGLFCEFILMTIGDSRAASATPAPGAARAVSNRPPSRPALEATSSSRRSATSNMPPPPVSTAASISSEAAKSKSSRPPPPAPQPSLPPSQAMFVPDDDQRWEPVNYEDEEDEMLMWGEPEDNQPMTINSVQRLQREAAQSQIINDHATRATAGPGDTPTQIIDPTQRREEVRPSRYHQ</sequence>
<dbReference type="PANTHER" id="PTHR15237:SF0">
    <property type="entry name" value="CELL CYCLE CHECKPOINT CONTROL PROTEIN"/>
    <property type="match status" value="1"/>
</dbReference>
<dbReference type="Proteomes" id="UP000785200">
    <property type="component" value="Unassembled WGS sequence"/>
</dbReference>
<proteinExistence type="inferred from homology"/>
<dbReference type="InterPro" id="IPR007268">
    <property type="entry name" value="Rad9/Ddc1"/>
</dbReference>
<dbReference type="GO" id="GO:0031573">
    <property type="term" value="P:mitotic intra-S DNA damage checkpoint signaling"/>
    <property type="evidence" value="ECO:0007669"/>
    <property type="project" value="TreeGrafter"/>
</dbReference>
<organism evidence="4 5">
    <name type="scientific">Hyphodiscus hymeniophilus</name>
    <dbReference type="NCBI Taxonomy" id="353542"/>
    <lineage>
        <taxon>Eukaryota</taxon>
        <taxon>Fungi</taxon>
        <taxon>Dikarya</taxon>
        <taxon>Ascomycota</taxon>
        <taxon>Pezizomycotina</taxon>
        <taxon>Leotiomycetes</taxon>
        <taxon>Helotiales</taxon>
        <taxon>Hyphodiscaceae</taxon>
        <taxon>Hyphodiscus</taxon>
    </lineage>
</organism>
<name>A0A9P6VIG6_9HELO</name>
<dbReference type="GO" id="GO:0006281">
    <property type="term" value="P:DNA repair"/>
    <property type="evidence" value="ECO:0007669"/>
    <property type="project" value="UniProtKB-UniRule"/>
</dbReference>
<dbReference type="SUPFAM" id="SSF55979">
    <property type="entry name" value="DNA clamp"/>
    <property type="match status" value="1"/>
</dbReference>
<feature type="region of interest" description="Disordered" evidence="3">
    <location>
        <begin position="415"/>
        <end position="449"/>
    </location>
</feature>
<dbReference type="Pfam" id="PF04139">
    <property type="entry name" value="Rad9"/>
    <property type="match status" value="1"/>
</dbReference>
<keyword evidence="2" id="KW-0227">DNA damage</keyword>
<evidence type="ECO:0000313" key="4">
    <source>
        <dbReference type="EMBL" id="KAG0648557.1"/>
    </source>
</evidence>
<evidence type="ECO:0000313" key="5">
    <source>
        <dbReference type="Proteomes" id="UP000785200"/>
    </source>
</evidence>
<dbReference type="PIRSF" id="PIRSF009303">
    <property type="entry name" value="Cell_cycle_RAD9"/>
    <property type="match status" value="1"/>
</dbReference>
<dbReference type="PANTHER" id="PTHR15237">
    <property type="entry name" value="DNA REPAIR PROTEIN RAD9"/>
    <property type="match status" value="1"/>
</dbReference>
<protein>
    <recommendedName>
        <fullName evidence="2">DNA repair protein rad9</fullName>
    </recommendedName>
</protein>
<dbReference type="InterPro" id="IPR046938">
    <property type="entry name" value="DNA_clamp_sf"/>
</dbReference>
<gene>
    <name evidence="4" type="ORF">D0Z07_5162</name>
</gene>
<dbReference type="GO" id="GO:0000076">
    <property type="term" value="P:DNA replication checkpoint signaling"/>
    <property type="evidence" value="ECO:0007669"/>
    <property type="project" value="TreeGrafter"/>
</dbReference>
<dbReference type="InterPro" id="IPR026584">
    <property type="entry name" value="Rad9"/>
</dbReference>
<dbReference type="EMBL" id="VNKQ01000010">
    <property type="protein sequence ID" value="KAG0648557.1"/>
    <property type="molecule type" value="Genomic_DNA"/>
</dbReference>
<comment type="similarity">
    <text evidence="1 2">Belongs to the rad9 family.</text>
</comment>
<dbReference type="OrthoDB" id="60092at2759"/>
<evidence type="ECO:0000256" key="2">
    <source>
        <dbReference type="PIRNR" id="PIRNR009303"/>
    </source>
</evidence>
<dbReference type="GO" id="GO:0071479">
    <property type="term" value="P:cellular response to ionizing radiation"/>
    <property type="evidence" value="ECO:0007669"/>
    <property type="project" value="TreeGrafter"/>
</dbReference>
<dbReference type="Gene3D" id="3.70.10.10">
    <property type="match status" value="1"/>
</dbReference>
<feature type="compositionally biased region" description="Low complexity" evidence="3">
    <location>
        <begin position="289"/>
        <end position="300"/>
    </location>
</feature>
<dbReference type="GO" id="GO:0030896">
    <property type="term" value="C:checkpoint clamp complex"/>
    <property type="evidence" value="ECO:0007669"/>
    <property type="project" value="UniProtKB-UniRule"/>
</dbReference>
<reference evidence="4" key="1">
    <citation type="submission" date="2019-07" db="EMBL/GenBank/DDBJ databases">
        <title>Hyphodiscus hymeniophilus genome sequencing and assembly.</title>
        <authorList>
            <person name="Kramer G."/>
            <person name="Nodwell J."/>
        </authorList>
    </citation>
    <scope>NUCLEOTIDE SEQUENCE</scope>
    <source>
        <strain evidence="4">ATCC 34498</strain>
    </source>
</reference>
<feature type="compositionally biased region" description="Basic and acidic residues" evidence="3">
    <location>
        <begin position="436"/>
        <end position="449"/>
    </location>
</feature>
<accession>A0A9P6VIG6</accession>
<evidence type="ECO:0000256" key="1">
    <source>
        <dbReference type="ARBA" id="ARBA00008494"/>
    </source>
</evidence>
<dbReference type="AlphaFoldDB" id="A0A9P6VIG6"/>
<comment type="caution">
    <text evidence="4">The sequence shown here is derived from an EMBL/GenBank/DDBJ whole genome shotgun (WGS) entry which is preliminary data.</text>
</comment>
<comment type="function">
    <text evidence="2">Acts in DNA repair and mutagenesis. Involved in promoting resistance to ionizing radiation and UV light, as well as regulating cell cycle progression after irradiation.</text>
</comment>
<feature type="region of interest" description="Disordered" evidence="3">
    <location>
        <begin position="289"/>
        <end position="367"/>
    </location>
</feature>